<dbReference type="AlphaFoldDB" id="A0A1F6MB68"/>
<dbReference type="EMBL" id="MFQB01000005">
    <property type="protein sequence ID" value="OGH68859.1"/>
    <property type="molecule type" value="Genomic_DNA"/>
</dbReference>
<dbReference type="SUPFAM" id="SSF82171">
    <property type="entry name" value="DPP6 N-terminal domain-like"/>
    <property type="match status" value="1"/>
</dbReference>
<dbReference type="InterPro" id="IPR011042">
    <property type="entry name" value="6-blade_b-propeller_TolB-like"/>
</dbReference>
<organism evidence="3 4">
    <name type="scientific">Candidatus Magasanikbacteria bacterium RIFCSPHIGHO2_02_FULL_47_14</name>
    <dbReference type="NCBI Taxonomy" id="1798680"/>
    <lineage>
        <taxon>Bacteria</taxon>
        <taxon>Candidatus Magasanikiibacteriota</taxon>
    </lineage>
</organism>
<evidence type="ECO:0008006" key="5">
    <source>
        <dbReference type="Google" id="ProtNLM"/>
    </source>
</evidence>
<evidence type="ECO:0000256" key="2">
    <source>
        <dbReference type="SAM" id="Phobius"/>
    </source>
</evidence>
<keyword evidence="2" id="KW-0472">Membrane</keyword>
<keyword evidence="2" id="KW-1133">Transmembrane helix</keyword>
<protein>
    <recommendedName>
        <fullName evidence="5">Dipeptidylpeptidase IV N-terminal domain-containing protein</fullName>
    </recommendedName>
</protein>
<evidence type="ECO:0000256" key="1">
    <source>
        <dbReference type="SAM" id="MobiDB-lite"/>
    </source>
</evidence>
<feature type="region of interest" description="Disordered" evidence="1">
    <location>
        <begin position="38"/>
        <end position="64"/>
    </location>
</feature>
<comment type="caution">
    <text evidence="3">The sequence shown here is derived from an EMBL/GenBank/DDBJ whole genome shotgun (WGS) entry which is preliminary data.</text>
</comment>
<reference evidence="3 4" key="1">
    <citation type="journal article" date="2016" name="Nat. Commun.">
        <title>Thousands of microbial genomes shed light on interconnected biogeochemical processes in an aquifer system.</title>
        <authorList>
            <person name="Anantharaman K."/>
            <person name="Brown C.T."/>
            <person name="Hug L.A."/>
            <person name="Sharon I."/>
            <person name="Castelle C.J."/>
            <person name="Probst A.J."/>
            <person name="Thomas B.C."/>
            <person name="Singh A."/>
            <person name="Wilkins M.J."/>
            <person name="Karaoz U."/>
            <person name="Brodie E.L."/>
            <person name="Williams K.H."/>
            <person name="Hubbard S.S."/>
            <person name="Banfield J.F."/>
        </authorList>
    </citation>
    <scope>NUCLEOTIDE SEQUENCE [LARGE SCALE GENOMIC DNA]</scope>
</reference>
<gene>
    <name evidence="3" type="ORF">A3J66_02225</name>
</gene>
<proteinExistence type="predicted"/>
<dbReference type="Proteomes" id="UP000176282">
    <property type="component" value="Unassembled WGS sequence"/>
</dbReference>
<dbReference type="Gene3D" id="2.120.10.30">
    <property type="entry name" value="TolB, C-terminal domain"/>
    <property type="match status" value="1"/>
</dbReference>
<evidence type="ECO:0000313" key="4">
    <source>
        <dbReference type="Proteomes" id="UP000176282"/>
    </source>
</evidence>
<keyword evidence="2" id="KW-0812">Transmembrane</keyword>
<dbReference type="STRING" id="1798680.A3J66_02225"/>
<feature type="transmembrane region" description="Helical" evidence="2">
    <location>
        <begin position="7"/>
        <end position="27"/>
    </location>
</feature>
<name>A0A1F6MB68_9BACT</name>
<accession>A0A1F6MB68</accession>
<sequence length="406" mass="44606">MDKKRLVLIILFILATIGIALLLYWVFFAGKIGPQPISEEQPSGEVEFPEAEEGALTRPTVGPSQQLPLTDGVAPGVQVAPAAQEESKLKRIVEDQVTGARVDSNNAVSFYNELDGRFYRVDAGGNMQQLSDTIFYNVENVVWAQQNNAAVLEYPDGSNIYYNFDSGEQVTLPKHWEDFSFSRQADQIAAKSIGLSPDNRWLVTTNVSGSNIQLVEPLGENADKVIVDWSPNRQVVALSRTGDPLGADRQQVLFVGLNGENFPAIVVEGRGLETKWSPTGNQLLYSVYSARTDFKPELWIVNADPQTMGTNRRVLNLNTWSDKCAFAGERTVYCAVPTELDAGSGFSPALADGTPDRLMKIDVLTGAQIEVPLSESHVVDSISVDEKTQTVYFTDKQQPGLFRVSL</sequence>
<evidence type="ECO:0000313" key="3">
    <source>
        <dbReference type="EMBL" id="OGH68859.1"/>
    </source>
</evidence>